<dbReference type="NCBIfam" id="NF006874">
    <property type="entry name" value="PRK09371.1"/>
    <property type="match status" value="1"/>
</dbReference>
<protein>
    <submittedName>
        <fullName evidence="4">Gas vesicle protein</fullName>
    </submittedName>
</protein>
<accession>A0A1N6YIC3</accession>
<evidence type="ECO:0000313" key="4">
    <source>
        <dbReference type="EMBL" id="SIR14314.1"/>
    </source>
</evidence>
<proteinExistence type="inferred from homology"/>
<dbReference type="NCBIfam" id="NF046092">
    <property type="entry name" value="halo_gas_GvpA"/>
    <property type="match status" value="1"/>
</dbReference>
<dbReference type="InterPro" id="IPR050530">
    <property type="entry name" value="GvpA"/>
</dbReference>
<keyword evidence="1" id="KW-0304">Gas vesicle</keyword>
<dbReference type="Pfam" id="PF00741">
    <property type="entry name" value="Gas_vesicle"/>
    <property type="match status" value="1"/>
</dbReference>
<dbReference type="GO" id="GO:0012506">
    <property type="term" value="C:vesicle membrane"/>
    <property type="evidence" value="ECO:0007669"/>
    <property type="project" value="InterPro"/>
</dbReference>
<dbReference type="GO" id="GO:0005198">
    <property type="term" value="F:structural molecule activity"/>
    <property type="evidence" value="ECO:0007669"/>
    <property type="project" value="InterPro"/>
</dbReference>
<keyword evidence="5" id="KW-1185">Reference proteome</keyword>
<gene>
    <name evidence="4" type="ORF">SAMN05421858_1580</name>
</gene>
<name>A0A1N6YIC3_9EURY</name>
<dbReference type="PANTHER" id="PTHR35344">
    <property type="entry name" value="GAS VESICLE STRUCTURAL PROTEIN 2-RELATED"/>
    <property type="match status" value="1"/>
</dbReference>
<dbReference type="InterPro" id="IPR000638">
    <property type="entry name" value="Gas-vesicle_GvpA-like"/>
</dbReference>
<comment type="subcellular location">
    <subcellularLocation>
        <location evidence="2">Gas vesicle</location>
    </subcellularLocation>
</comment>
<dbReference type="OrthoDB" id="187177at2157"/>
<dbReference type="EMBL" id="FTNO01000001">
    <property type="protein sequence ID" value="SIR14314.1"/>
    <property type="molecule type" value="Genomic_DNA"/>
</dbReference>
<sequence>MTREEPNTSNFVEVLDRILDKGIVIDLWARIAIVGLELITVEARIVVASIDTFLHYCAEIGAIESGDIDAVIESGDIDAVDVPSDVPHREAVPA</sequence>
<organism evidence="4 5">
    <name type="scientific">Haladaptatus litoreus</name>
    <dbReference type="NCBI Taxonomy" id="553468"/>
    <lineage>
        <taxon>Archaea</taxon>
        <taxon>Methanobacteriati</taxon>
        <taxon>Methanobacteriota</taxon>
        <taxon>Stenosarchaea group</taxon>
        <taxon>Halobacteria</taxon>
        <taxon>Halobacteriales</taxon>
        <taxon>Haladaptataceae</taxon>
        <taxon>Haladaptatus</taxon>
    </lineage>
</organism>
<dbReference type="RefSeq" id="WP_076429430.1">
    <property type="nucleotide sequence ID" value="NZ_FTNO01000001.1"/>
</dbReference>
<evidence type="ECO:0000256" key="2">
    <source>
        <dbReference type="ARBA" id="ARBA00035108"/>
    </source>
</evidence>
<dbReference type="GO" id="GO:0031411">
    <property type="term" value="C:gas vesicle"/>
    <property type="evidence" value="ECO:0007669"/>
    <property type="project" value="UniProtKB-SubCell"/>
</dbReference>
<evidence type="ECO:0000256" key="1">
    <source>
        <dbReference type="ARBA" id="ARBA00022987"/>
    </source>
</evidence>
<comment type="similarity">
    <text evidence="3">Belongs to the gas vesicle GvpA family.</text>
</comment>
<reference evidence="5" key="1">
    <citation type="submission" date="2017-01" db="EMBL/GenBank/DDBJ databases">
        <authorList>
            <person name="Varghese N."/>
            <person name="Submissions S."/>
        </authorList>
    </citation>
    <scope>NUCLEOTIDE SEQUENCE [LARGE SCALE GENOMIC DNA]</scope>
    <source>
        <strain evidence="5">CGMCC 1.7737</strain>
    </source>
</reference>
<dbReference type="AlphaFoldDB" id="A0A1N6YIC3"/>
<dbReference type="Proteomes" id="UP000186914">
    <property type="component" value="Unassembled WGS sequence"/>
</dbReference>
<evidence type="ECO:0000313" key="5">
    <source>
        <dbReference type="Proteomes" id="UP000186914"/>
    </source>
</evidence>
<dbReference type="PANTHER" id="PTHR35344:SF4">
    <property type="entry name" value="GAS VESICLE PROTEIN A1"/>
    <property type="match status" value="1"/>
</dbReference>
<evidence type="ECO:0000256" key="3">
    <source>
        <dbReference type="ARBA" id="ARBA00035646"/>
    </source>
</evidence>